<keyword evidence="3" id="KW-0010">Activator</keyword>
<name>A0ABV1SCM2_9RHOB</name>
<accession>A0ABV1SCM2</accession>
<dbReference type="Pfam" id="PF12833">
    <property type="entry name" value="HTH_18"/>
    <property type="match status" value="1"/>
</dbReference>
<evidence type="ECO:0000256" key="1">
    <source>
        <dbReference type="ARBA" id="ARBA00023015"/>
    </source>
</evidence>
<proteinExistence type="predicted"/>
<gene>
    <name evidence="6" type="ORF">VSX56_02655</name>
</gene>
<dbReference type="SMART" id="SM00342">
    <property type="entry name" value="HTH_ARAC"/>
    <property type="match status" value="1"/>
</dbReference>
<evidence type="ECO:0000256" key="2">
    <source>
        <dbReference type="ARBA" id="ARBA00023125"/>
    </source>
</evidence>
<dbReference type="InterPro" id="IPR018062">
    <property type="entry name" value="HTH_AraC-typ_CS"/>
</dbReference>
<organism evidence="6 7">
    <name type="scientific">Thioclava kandeliae</name>
    <dbReference type="NCBI Taxonomy" id="3070818"/>
    <lineage>
        <taxon>Bacteria</taxon>
        <taxon>Pseudomonadati</taxon>
        <taxon>Pseudomonadota</taxon>
        <taxon>Alphaproteobacteria</taxon>
        <taxon>Rhodobacterales</taxon>
        <taxon>Paracoccaceae</taxon>
        <taxon>Thioclava</taxon>
    </lineage>
</organism>
<evidence type="ECO:0000256" key="4">
    <source>
        <dbReference type="ARBA" id="ARBA00023163"/>
    </source>
</evidence>
<dbReference type="SUPFAM" id="SSF46689">
    <property type="entry name" value="Homeodomain-like"/>
    <property type="match status" value="1"/>
</dbReference>
<dbReference type="Gene3D" id="2.60.120.10">
    <property type="entry name" value="Jelly Rolls"/>
    <property type="match status" value="1"/>
</dbReference>
<feature type="domain" description="HTH araC/xylS-type" evidence="5">
    <location>
        <begin position="152"/>
        <end position="249"/>
    </location>
</feature>
<dbReference type="PANTHER" id="PTHR11019:SF199">
    <property type="entry name" value="HTH-TYPE TRANSCRIPTIONAL REGULATOR NIMR"/>
    <property type="match status" value="1"/>
</dbReference>
<dbReference type="InterPro" id="IPR011051">
    <property type="entry name" value="RmlC_Cupin_sf"/>
</dbReference>
<dbReference type="Pfam" id="PF02311">
    <property type="entry name" value="AraC_binding"/>
    <property type="match status" value="1"/>
</dbReference>
<comment type="caution">
    <text evidence="6">The sequence shown here is derived from an EMBL/GenBank/DDBJ whole genome shotgun (WGS) entry which is preliminary data.</text>
</comment>
<evidence type="ECO:0000313" key="7">
    <source>
        <dbReference type="Proteomes" id="UP001438953"/>
    </source>
</evidence>
<dbReference type="RefSeq" id="WP_350934626.1">
    <property type="nucleotide sequence ID" value="NZ_JAYWLC010000001.1"/>
</dbReference>
<dbReference type="InterPro" id="IPR020449">
    <property type="entry name" value="Tscrpt_reg_AraC-type_HTH"/>
</dbReference>
<dbReference type="PANTHER" id="PTHR11019">
    <property type="entry name" value="HTH-TYPE TRANSCRIPTIONAL REGULATOR NIMR"/>
    <property type="match status" value="1"/>
</dbReference>
<evidence type="ECO:0000259" key="5">
    <source>
        <dbReference type="PROSITE" id="PS01124"/>
    </source>
</evidence>
<dbReference type="InterPro" id="IPR003313">
    <property type="entry name" value="AraC-bd"/>
</dbReference>
<dbReference type="InterPro" id="IPR009057">
    <property type="entry name" value="Homeodomain-like_sf"/>
</dbReference>
<evidence type="ECO:0000313" key="6">
    <source>
        <dbReference type="EMBL" id="MER5170663.1"/>
    </source>
</evidence>
<keyword evidence="1" id="KW-0805">Transcription regulation</keyword>
<dbReference type="EMBL" id="JAYWLC010000001">
    <property type="protein sequence ID" value="MER5170663.1"/>
    <property type="molecule type" value="Genomic_DNA"/>
</dbReference>
<protein>
    <submittedName>
        <fullName evidence="6">AraC family transcriptional regulator</fullName>
    </submittedName>
</protein>
<sequence length="257" mass="28495">MPDLPPKVTLHRVLKRRTEALPEHAHDQAQLTFVASGLAQLRTEGGVWLLPPQLAAWVPPEMPHRLDIMTDAELLVVLWPPAALCALAPEDFPARDFVSLVSPLLRSLLDALAESDISSERGRIMLRLILHELRAIEQAPTYLPMPASEIGLRVAEIALADHRNDLPLETLASRAATSMRTASRRFPEETGMTLKAWRQRARILWAVPELGQGKAIAQVARETGFASTAAFSHAFRQVMSQTPSEFLASYQHDESIV</sequence>
<dbReference type="PRINTS" id="PR00032">
    <property type="entry name" value="HTHARAC"/>
</dbReference>
<reference evidence="6 7" key="1">
    <citation type="submission" date="2024-06" db="EMBL/GenBank/DDBJ databases">
        <title>Thioclava kandeliae sp. nov. from a rhizosphere soil sample of Kandelia candel in a mangrove.</title>
        <authorList>
            <person name="Mu T."/>
        </authorList>
    </citation>
    <scope>NUCLEOTIDE SEQUENCE [LARGE SCALE GENOMIC DNA]</scope>
    <source>
        <strain evidence="6 7">CPCC 100088</strain>
    </source>
</reference>
<dbReference type="InterPro" id="IPR014710">
    <property type="entry name" value="RmlC-like_jellyroll"/>
</dbReference>
<dbReference type="InterPro" id="IPR018060">
    <property type="entry name" value="HTH_AraC"/>
</dbReference>
<keyword evidence="7" id="KW-1185">Reference proteome</keyword>
<keyword evidence="4" id="KW-0804">Transcription</keyword>
<dbReference type="SUPFAM" id="SSF51182">
    <property type="entry name" value="RmlC-like cupins"/>
    <property type="match status" value="1"/>
</dbReference>
<keyword evidence="2" id="KW-0238">DNA-binding</keyword>
<dbReference type="PROSITE" id="PS00041">
    <property type="entry name" value="HTH_ARAC_FAMILY_1"/>
    <property type="match status" value="1"/>
</dbReference>
<dbReference type="Gene3D" id="1.10.10.60">
    <property type="entry name" value="Homeodomain-like"/>
    <property type="match status" value="1"/>
</dbReference>
<dbReference type="PROSITE" id="PS01124">
    <property type="entry name" value="HTH_ARAC_FAMILY_2"/>
    <property type="match status" value="1"/>
</dbReference>
<evidence type="ECO:0000256" key="3">
    <source>
        <dbReference type="ARBA" id="ARBA00023159"/>
    </source>
</evidence>
<dbReference type="Proteomes" id="UP001438953">
    <property type="component" value="Unassembled WGS sequence"/>
</dbReference>